<name>A0A823FV24_LISMN</name>
<dbReference type="PANTHER" id="PTHR30185">
    <property type="entry name" value="CRYPTIC BETA-GLUCOSIDE BGL OPERON ANTITERMINATOR"/>
    <property type="match status" value="1"/>
</dbReference>
<evidence type="ECO:0000313" key="2">
    <source>
        <dbReference type="Proteomes" id="UP000393182"/>
    </source>
</evidence>
<organism evidence="1 2">
    <name type="scientific">Listeria monocytogenes</name>
    <dbReference type="NCBI Taxonomy" id="1639"/>
    <lineage>
        <taxon>Bacteria</taxon>
        <taxon>Bacillati</taxon>
        <taxon>Bacillota</taxon>
        <taxon>Bacilli</taxon>
        <taxon>Bacillales</taxon>
        <taxon>Listeriaceae</taxon>
        <taxon>Listeria</taxon>
    </lineage>
</organism>
<dbReference type="EMBL" id="AAASLB010000031">
    <property type="protein sequence ID" value="EAE4943462.1"/>
    <property type="molecule type" value="Genomic_DNA"/>
</dbReference>
<feature type="non-terminal residue" evidence="1">
    <location>
        <position position="120"/>
    </location>
</feature>
<protein>
    <submittedName>
        <fullName evidence="1">Transcriptional regulator</fullName>
    </submittedName>
</protein>
<dbReference type="Proteomes" id="UP000393182">
    <property type="component" value="Unassembled WGS sequence"/>
</dbReference>
<evidence type="ECO:0000313" key="1">
    <source>
        <dbReference type="EMBL" id="EAE4943462.1"/>
    </source>
</evidence>
<feature type="non-terminal residue" evidence="1">
    <location>
        <position position="1"/>
    </location>
</feature>
<dbReference type="InterPro" id="IPR050661">
    <property type="entry name" value="BglG_antiterminators"/>
</dbReference>
<dbReference type="AlphaFoldDB" id="A0A823FV24"/>
<reference evidence="1 2" key="1">
    <citation type="submission" date="2019-03" db="EMBL/GenBank/DDBJ databases">
        <authorList>
            <person name="Ashton P.M."/>
            <person name="Dallman T."/>
            <person name="Nair S."/>
            <person name="De Pinna E."/>
            <person name="Peters T."/>
            <person name="Grant K."/>
        </authorList>
    </citation>
    <scope>NUCLEOTIDE SEQUENCE [LARGE SCALE GENOMIC DNA]</scope>
    <source>
        <strain evidence="1">RL15000286</strain>
    </source>
</reference>
<gene>
    <name evidence="1" type="ORF">E1W56_15595</name>
</gene>
<accession>A0A823FV24</accession>
<proteinExistence type="predicted"/>
<comment type="caution">
    <text evidence="1">The sequence shown here is derived from an EMBL/GenBank/DDBJ whole genome shotgun (WGS) entry which is preliminary data.</text>
</comment>
<sequence length="120" mass="14042">ISTGSQVEITGDEFSLRIFYTFLFLVAYSGDRWPFSFVQYDEITDILESCPKEIYRANSIDKAMMIHYYVGMHLLRDRMNCQIDTTRQFKVALYKACTEESKKSESAFIKKVAKQLPNRN</sequence>
<dbReference type="PANTHER" id="PTHR30185:SF12">
    <property type="entry name" value="TRANSCRIPTIONAL REGULATOR MANR"/>
    <property type="match status" value="1"/>
</dbReference>